<dbReference type="Proteomes" id="UP000001593">
    <property type="component" value="Unassembled WGS sequence"/>
</dbReference>
<dbReference type="PANTHER" id="PTHR44117">
    <property type="entry name" value="INTRAFLAGELLAR TRANSPORT PROTEIN 88 HOMOLOG"/>
    <property type="match status" value="1"/>
</dbReference>
<feature type="non-terminal residue" evidence="2">
    <location>
        <position position="1"/>
    </location>
</feature>
<dbReference type="EMBL" id="DS472520">
    <property type="protein sequence ID" value="EDO27831.1"/>
    <property type="molecule type" value="Genomic_DNA"/>
</dbReference>
<keyword evidence="3" id="KW-1185">Reference proteome</keyword>
<proteinExistence type="predicted"/>
<dbReference type="STRING" id="45351.A7T863"/>
<evidence type="ECO:0000313" key="3">
    <source>
        <dbReference type="Proteomes" id="UP000001593"/>
    </source>
</evidence>
<feature type="compositionally biased region" description="Basic and acidic residues" evidence="1">
    <location>
        <begin position="19"/>
        <end position="31"/>
    </location>
</feature>
<feature type="compositionally biased region" description="Polar residues" evidence="1">
    <location>
        <begin position="1"/>
        <end position="11"/>
    </location>
</feature>
<gene>
    <name evidence="2" type="ORF">NEMVEDRAFT_v1g3720</name>
</gene>
<feature type="non-terminal residue" evidence="2">
    <location>
        <position position="117"/>
    </location>
</feature>
<dbReference type="AlphaFoldDB" id="A7T863"/>
<protein>
    <submittedName>
        <fullName evidence="2">Uncharacterized protein</fullName>
    </submittedName>
</protein>
<feature type="region of interest" description="Disordered" evidence="1">
    <location>
        <begin position="1"/>
        <end position="31"/>
    </location>
</feature>
<dbReference type="HOGENOM" id="CLU_2090828_0_0_1"/>
<sequence length="117" mass="13162">GGQFDPFNQTRGPAPPLETKAEDSPEEKVKQLEKKVNELIEESCFANAAGQLGLALEKAKEAGRKERSLCRQREQTALSEQINLDLTYSVLFNLANQYHANKNYNEAPHTYQVIVKN</sequence>
<organism evidence="2 3">
    <name type="scientific">Nematostella vectensis</name>
    <name type="common">Starlet sea anemone</name>
    <dbReference type="NCBI Taxonomy" id="45351"/>
    <lineage>
        <taxon>Eukaryota</taxon>
        <taxon>Metazoa</taxon>
        <taxon>Cnidaria</taxon>
        <taxon>Anthozoa</taxon>
        <taxon>Hexacorallia</taxon>
        <taxon>Actiniaria</taxon>
        <taxon>Edwardsiidae</taxon>
        <taxon>Nematostella</taxon>
    </lineage>
</organism>
<dbReference type="InParanoid" id="A7T863"/>
<reference evidence="2 3" key="1">
    <citation type="journal article" date="2007" name="Science">
        <title>Sea anemone genome reveals ancestral eumetazoan gene repertoire and genomic organization.</title>
        <authorList>
            <person name="Putnam N.H."/>
            <person name="Srivastava M."/>
            <person name="Hellsten U."/>
            <person name="Dirks B."/>
            <person name="Chapman J."/>
            <person name="Salamov A."/>
            <person name="Terry A."/>
            <person name="Shapiro H."/>
            <person name="Lindquist E."/>
            <person name="Kapitonov V.V."/>
            <person name="Jurka J."/>
            <person name="Genikhovich G."/>
            <person name="Grigoriev I.V."/>
            <person name="Lucas S.M."/>
            <person name="Steele R.E."/>
            <person name="Finnerty J.R."/>
            <person name="Technau U."/>
            <person name="Martindale M.Q."/>
            <person name="Rokhsar D.S."/>
        </authorList>
    </citation>
    <scope>NUCLEOTIDE SEQUENCE [LARGE SCALE GENOMIC DNA]</scope>
    <source>
        <strain evidence="3">CH2 X CH6</strain>
    </source>
</reference>
<evidence type="ECO:0000256" key="1">
    <source>
        <dbReference type="SAM" id="MobiDB-lite"/>
    </source>
</evidence>
<dbReference type="eggNOG" id="KOG2003">
    <property type="taxonomic scope" value="Eukaryota"/>
</dbReference>
<name>A7T863_NEMVE</name>
<evidence type="ECO:0000313" key="2">
    <source>
        <dbReference type="EMBL" id="EDO27831.1"/>
    </source>
</evidence>
<dbReference type="PhylomeDB" id="A7T863"/>
<dbReference type="PANTHER" id="PTHR44117:SF1">
    <property type="entry name" value="INTRAFLAGELLAR TRANSPORT PROTEIN 88 HOMOLOG"/>
    <property type="match status" value="1"/>
</dbReference>
<accession>A7T863</accession>